<keyword evidence="2" id="KW-1185">Reference proteome</keyword>
<dbReference type="Gene3D" id="1.20.120.330">
    <property type="entry name" value="Nucleotidyltransferases domain 2"/>
    <property type="match status" value="2"/>
</dbReference>
<dbReference type="Pfam" id="PF04439">
    <property type="entry name" value="Adenyl_transf"/>
    <property type="match status" value="2"/>
</dbReference>
<dbReference type="Proteomes" id="UP000830198">
    <property type="component" value="Chromosome"/>
</dbReference>
<dbReference type="InterPro" id="IPR043519">
    <property type="entry name" value="NT_sf"/>
</dbReference>
<dbReference type="SUPFAM" id="SSF81301">
    <property type="entry name" value="Nucleotidyltransferase"/>
    <property type="match status" value="2"/>
</dbReference>
<reference evidence="1 2" key="1">
    <citation type="submission" date="2022-04" db="EMBL/GenBank/DDBJ databases">
        <title>The arsenic-methylating capacity of Chitinophaga filiformis YT5 during chitin decomposition.</title>
        <authorList>
            <person name="Chen G."/>
            <person name="Liang Y."/>
        </authorList>
    </citation>
    <scope>NUCLEOTIDE SEQUENCE [LARGE SCALE GENOMIC DNA]</scope>
    <source>
        <strain evidence="1 2">YT5</strain>
    </source>
</reference>
<evidence type="ECO:0000313" key="2">
    <source>
        <dbReference type="Proteomes" id="UP000830198"/>
    </source>
</evidence>
<dbReference type="CDD" id="cd05403">
    <property type="entry name" value="NT_KNTase_like"/>
    <property type="match status" value="1"/>
</dbReference>
<dbReference type="EMBL" id="CP095855">
    <property type="protein sequence ID" value="UPK68830.1"/>
    <property type="molecule type" value="Genomic_DNA"/>
</dbReference>
<proteinExistence type="predicted"/>
<dbReference type="InterPro" id="IPR007530">
    <property type="entry name" value="Aminoglycoside_adenylylTfrase"/>
</dbReference>
<protein>
    <submittedName>
        <fullName evidence="1">Aminoglycoside 6-adenylyltransferase</fullName>
    </submittedName>
</protein>
<accession>A0ABY4HYZ2</accession>
<dbReference type="SUPFAM" id="SSF81631">
    <property type="entry name" value="PAP/OAS1 substrate-binding domain"/>
    <property type="match status" value="2"/>
</dbReference>
<dbReference type="Gene3D" id="3.30.460.10">
    <property type="entry name" value="Beta Polymerase, domain 2"/>
    <property type="match status" value="2"/>
</dbReference>
<evidence type="ECO:0000313" key="1">
    <source>
        <dbReference type="EMBL" id="UPK68830.1"/>
    </source>
</evidence>
<dbReference type="RefSeq" id="WP_247811194.1">
    <property type="nucleotide sequence ID" value="NZ_CP095855.1"/>
</dbReference>
<name>A0ABY4HYZ2_CHIFI</name>
<sequence>MVDKLEKAIRKFKSFAQHNEDVQALIAFGSSSRKKQDEFSDLDLFMFTTSPSKYLDQDDSSWLEKLDPVLSRVVVREEFNNVRMNRIIMKDGLSLDIIVVNATEFRKGKYYFLLKEYHLNKILPDNIIEAIEAKLYKFHYFLKRGYTIIYDKVGIARIVDDIFKSNEGKTDDENIVTAEKFEQHCSQFWQMCHRMSLKLMKGDYYYAVVVLDNVIKRNLIRLIEWNIITERQEKNETVDVYYNGAKLYQWCTPGIIERLYDVFPHSGPDEMRQALLKTMSLYREEAAALAHRKGYVLDTKQEQRVYALVSQPIVLPENAARARLSNATAQLCALAKDDQQVKALLSFGSVGAGKQDAFSNLDAYMITGKPQLFLRKEVWEKYLGNVLSFFVQQNRKGYLLMIILENGLRIDLVLMPYRMLKKTGRYLRMKKMRNYLLTGISRKRVQRRMELMAGDLERGYELLYDNAGVDAVIRSVIDHHNAGLVKDAPDSYAFYVNYGQFWQTNYHAMVKLIREDFYYAVVVLDNLVKKLLLEMIEWQYRELQPAADLFYNGANIREWCDEVLVKELQHIFPHSSIQDMRKAMLKEMDVYKRVSHALAKRYGYQLNEELENMVYAFVDGSSSADNMILNVSDKIRKI</sequence>
<gene>
    <name evidence="1" type="ORF">MYF79_28125</name>
</gene>
<organism evidence="1 2">
    <name type="scientific">Chitinophaga filiformis</name>
    <name type="common">Myxococcus filiformis</name>
    <name type="synonym">Flexibacter filiformis</name>
    <dbReference type="NCBI Taxonomy" id="104663"/>
    <lineage>
        <taxon>Bacteria</taxon>
        <taxon>Pseudomonadati</taxon>
        <taxon>Bacteroidota</taxon>
        <taxon>Chitinophagia</taxon>
        <taxon>Chitinophagales</taxon>
        <taxon>Chitinophagaceae</taxon>
        <taxon>Chitinophaga</taxon>
    </lineage>
</organism>